<keyword evidence="1" id="KW-0862">Zinc</keyword>
<proteinExistence type="predicted"/>
<dbReference type="AlphaFoldDB" id="A0A139XBN7"/>
<keyword evidence="4" id="KW-1185">Reference proteome</keyword>
<evidence type="ECO:0000313" key="3">
    <source>
        <dbReference type="EMBL" id="KYC42032.1"/>
    </source>
</evidence>
<reference evidence="3 4" key="1">
    <citation type="journal article" date="2013" name="Genome Biol. Evol.">
        <title>Genomes of Stigonematalean cyanobacteria (subsection V) and the evolution of oxygenic photosynthesis from prokaryotes to plastids.</title>
        <authorList>
            <person name="Dagan T."/>
            <person name="Roettger M."/>
            <person name="Stucken K."/>
            <person name="Landan G."/>
            <person name="Koch R."/>
            <person name="Major P."/>
            <person name="Gould S.B."/>
            <person name="Goremykin V.V."/>
            <person name="Rippka R."/>
            <person name="Tandeau de Marsac N."/>
            <person name="Gugger M."/>
            <person name="Lockhart P.J."/>
            <person name="Allen J.F."/>
            <person name="Brune I."/>
            <person name="Maus I."/>
            <person name="Puhler A."/>
            <person name="Martin W.F."/>
        </authorList>
    </citation>
    <scope>NUCLEOTIDE SEQUENCE [LARGE SCALE GENOMIC DNA]</scope>
    <source>
        <strain evidence="3 4">PCC 7110</strain>
    </source>
</reference>
<sequence>MTHPVYSRDYLAKQKRPKLWAICSQLGLPKYPTNDDCVTEILAFQQDRIIPVAVAEIVADNLVNTTSTTAAGVASTTQQLSTCATCPYFESFGEASGRGGCKLLSHLVVRTHHPRTSDCDRLAEAFEQAQSEQVSEIAPEIVQTPVAQVESSPIATTDNGDGTETVTYLGEPIATLTVSFVGVAASYLGSVVEVSTKQQALTILETEAHRILKIKNQQSNFNWQGWGTTPGTHRIVNASEDRYYPLNKNVDTAVTGVLREEGSVEEVEKPQDLRGYSFVTSTAPVSFLSKTQQTLSAEFPHPSTLTREHRAASIEVLEKHGDKFIVRNPSNGNHYVVDPFNPNPKERCQCGDTHFRGVTCKHQIAVLNEFCTKKVARQLEVGDGVVQDGKIWEVVGLRSQVAEVVRRGFYNILFTLRLKDLEGNSKTLTPYSEAEFWVIKF</sequence>
<dbReference type="OrthoDB" id="518254at2"/>
<dbReference type="STRING" id="128403.WA1_18690"/>
<dbReference type="InterPro" id="IPR007527">
    <property type="entry name" value="Znf_SWIM"/>
</dbReference>
<evidence type="ECO:0000256" key="1">
    <source>
        <dbReference type="PROSITE-ProRule" id="PRU00325"/>
    </source>
</evidence>
<dbReference type="GO" id="GO:0008270">
    <property type="term" value="F:zinc ion binding"/>
    <property type="evidence" value="ECO:0007669"/>
    <property type="project" value="UniProtKB-KW"/>
</dbReference>
<feature type="domain" description="SWIM-type" evidence="2">
    <location>
        <begin position="335"/>
        <end position="371"/>
    </location>
</feature>
<organism evidence="3 4">
    <name type="scientific">Scytonema hofmannii PCC 7110</name>
    <dbReference type="NCBI Taxonomy" id="128403"/>
    <lineage>
        <taxon>Bacteria</taxon>
        <taxon>Bacillati</taxon>
        <taxon>Cyanobacteriota</taxon>
        <taxon>Cyanophyceae</taxon>
        <taxon>Nostocales</taxon>
        <taxon>Scytonemataceae</taxon>
        <taxon>Scytonema</taxon>
    </lineage>
</organism>
<dbReference type="EMBL" id="ANNX02000020">
    <property type="protein sequence ID" value="KYC42032.1"/>
    <property type="molecule type" value="Genomic_DNA"/>
</dbReference>
<evidence type="ECO:0000313" key="4">
    <source>
        <dbReference type="Proteomes" id="UP000076925"/>
    </source>
</evidence>
<dbReference type="Proteomes" id="UP000076925">
    <property type="component" value="Unassembled WGS sequence"/>
</dbReference>
<protein>
    <recommendedName>
        <fullName evidence="2">SWIM-type domain-containing protein</fullName>
    </recommendedName>
</protein>
<gene>
    <name evidence="3" type="ORF">WA1_18690</name>
</gene>
<accession>A0A139XBN7</accession>
<keyword evidence="1" id="KW-0479">Metal-binding</keyword>
<name>A0A139XBN7_9CYAN</name>
<comment type="caution">
    <text evidence="3">The sequence shown here is derived from an EMBL/GenBank/DDBJ whole genome shotgun (WGS) entry which is preliminary data.</text>
</comment>
<keyword evidence="1" id="KW-0863">Zinc-finger</keyword>
<evidence type="ECO:0000259" key="2">
    <source>
        <dbReference type="PROSITE" id="PS50966"/>
    </source>
</evidence>
<dbReference type="PROSITE" id="PS50966">
    <property type="entry name" value="ZF_SWIM"/>
    <property type="match status" value="1"/>
</dbReference>
<dbReference type="RefSeq" id="WP_017742058.1">
    <property type="nucleotide sequence ID" value="NZ_KQ976354.1"/>
</dbReference>